<evidence type="ECO:0000256" key="4">
    <source>
        <dbReference type="ARBA" id="ARBA00022989"/>
    </source>
</evidence>
<feature type="domain" description="ABC3 transporter permease C-terminal" evidence="7">
    <location>
        <begin position="292"/>
        <end position="408"/>
    </location>
</feature>
<reference evidence="9 10" key="1">
    <citation type="submission" date="2018-06" db="EMBL/GenBank/DDBJ databases">
        <title>Genomic Encyclopedia of Archaeal and Bacterial Type Strains, Phase II (KMG-II): from individual species to whole genera.</title>
        <authorList>
            <person name="Goeker M."/>
        </authorList>
    </citation>
    <scope>NUCLEOTIDE SEQUENCE [LARGE SCALE GENOMIC DNA]</scope>
    <source>
        <strain evidence="9 10">DSM 27372</strain>
    </source>
</reference>
<organism evidence="9 10">
    <name type="scientific">Pedobacter nutrimenti</name>
    <dbReference type="NCBI Taxonomy" id="1241337"/>
    <lineage>
        <taxon>Bacteria</taxon>
        <taxon>Pseudomonadati</taxon>
        <taxon>Bacteroidota</taxon>
        <taxon>Sphingobacteriia</taxon>
        <taxon>Sphingobacteriales</taxon>
        <taxon>Sphingobacteriaceae</taxon>
        <taxon>Pedobacter</taxon>
    </lineage>
</organism>
<evidence type="ECO:0000256" key="5">
    <source>
        <dbReference type="ARBA" id="ARBA00023136"/>
    </source>
</evidence>
<keyword evidence="2" id="KW-1003">Cell membrane</keyword>
<evidence type="ECO:0000259" key="8">
    <source>
        <dbReference type="Pfam" id="PF12704"/>
    </source>
</evidence>
<dbReference type="EMBL" id="QKLU01000003">
    <property type="protein sequence ID" value="PYF74734.1"/>
    <property type="molecule type" value="Genomic_DNA"/>
</dbReference>
<sequence>MLRTNLKIALRNLWKNKSYTLINILGLSIGMSSCILIFIFVHYQLSFDGGYKNESRIYRVVTDWKYNSYDDYSAGVPIPFTSAARNEIAGIEKIGAIAKTGNVVHVKDPSGKEILKSKEEIYYTEPEFFEVFQIDWSYGKPSEALKEPNTVALSEATAIKYFGQAQNAIGKSIIVGSKTVVRVTGIFKDMPQNSSFPLKVVLSYKSFWDRNGTCWDCINSSFCSFVLLKEGLKAADLQQTLEKFNKTHYTDQKIAGNQVNRLQPLSDIHFNGRYDNFADATISKHQIYGLLIIGLFLICTACINFINLNTAQAVNRSKEVGVRKVMGSKRKELVLQFLTETFVLVVIALLFACILSELAIPSMQNLFKNQQSFTLFGHSTIFLFMALLVIFVSLLAGFYPAMVMSGFSPALAIKNKVSLNNNGLSLRKILVVVQFAITIILIIGTLVIVRQMEYLQQKPLGFSSGAVAMVGMPGDSTSKSRREVFREKVLQIPGVQMLSYCQSAPLSQDVNSNNFTYNGIKNKDFEVRTSNADENYFKLFGLKIIAGRIFTKSDTANGYVVNETFLKKVGVANPQDAIGKMIKASGGSLPVVGVVKDFNDKSLKENISGLIISPNRNQYWNAAIKLEGEQMLAAMKQIEAVWNVTFPTSIYDSNFVDERIKGYYESELIMGVLFKVFAGVIIFISFIGLFGLISFVAAQRTKEVAIRKVLGASTFELVKMLNSSFLIMVFLANLVAWPLAYLFVSKWLSTFAYRIDLSIWPFVLAMCISMLITLVTVSIRSYKAASANTIDALKYE</sequence>
<feature type="domain" description="ABC3 transporter permease C-terminal" evidence="7">
    <location>
        <begin position="676"/>
        <end position="788"/>
    </location>
</feature>
<protein>
    <submittedName>
        <fullName evidence="9">Putative permease</fullName>
    </submittedName>
</protein>
<accession>A0A318UEA9</accession>
<dbReference type="Pfam" id="PF12704">
    <property type="entry name" value="MacB_PCD"/>
    <property type="match status" value="2"/>
</dbReference>
<dbReference type="OrthoDB" id="1451596at2"/>
<feature type="transmembrane region" description="Helical" evidence="6">
    <location>
        <begin position="287"/>
        <end position="308"/>
    </location>
</feature>
<evidence type="ECO:0000256" key="3">
    <source>
        <dbReference type="ARBA" id="ARBA00022692"/>
    </source>
</evidence>
<evidence type="ECO:0000259" key="7">
    <source>
        <dbReference type="Pfam" id="PF02687"/>
    </source>
</evidence>
<dbReference type="InterPro" id="IPR050250">
    <property type="entry name" value="Macrolide_Exporter_MacB"/>
</dbReference>
<feature type="domain" description="MacB-like periplasmic core" evidence="8">
    <location>
        <begin position="436"/>
        <end position="640"/>
    </location>
</feature>
<dbReference type="Pfam" id="PF02687">
    <property type="entry name" value="FtsX"/>
    <property type="match status" value="2"/>
</dbReference>
<keyword evidence="5 6" id="KW-0472">Membrane</keyword>
<evidence type="ECO:0000256" key="2">
    <source>
        <dbReference type="ARBA" id="ARBA00022475"/>
    </source>
</evidence>
<evidence type="ECO:0000313" key="10">
    <source>
        <dbReference type="Proteomes" id="UP000248198"/>
    </source>
</evidence>
<dbReference type="GO" id="GO:0005886">
    <property type="term" value="C:plasma membrane"/>
    <property type="evidence" value="ECO:0007669"/>
    <property type="project" value="UniProtKB-SubCell"/>
</dbReference>
<evidence type="ECO:0000313" key="9">
    <source>
        <dbReference type="EMBL" id="PYF74734.1"/>
    </source>
</evidence>
<comment type="caution">
    <text evidence="9">The sequence shown here is derived from an EMBL/GenBank/DDBJ whole genome shotgun (WGS) entry which is preliminary data.</text>
</comment>
<proteinExistence type="predicted"/>
<dbReference type="InterPro" id="IPR025857">
    <property type="entry name" value="MacB_PCD"/>
</dbReference>
<dbReference type="RefSeq" id="WP_110829480.1">
    <property type="nucleotide sequence ID" value="NZ_QKLU01000003.1"/>
</dbReference>
<dbReference type="InterPro" id="IPR003838">
    <property type="entry name" value="ABC3_permease_C"/>
</dbReference>
<feature type="transmembrane region" description="Helical" evidence="6">
    <location>
        <begin position="725"/>
        <end position="744"/>
    </location>
</feature>
<keyword evidence="10" id="KW-1185">Reference proteome</keyword>
<name>A0A318UEA9_9SPHI</name>
<keyword evidence="4 6" id="KW-1133">Transmembrane helix</keyword>
<feature type="transmembrane region" description="Helical" evidence="6">
    <location>
        <begin position="759"/>
        <end position="779"/>
    </location>
</feature>
<feature type="transmembrane region" description="Helical" evidence="6">
    <location>
        <begin position="21"/>
        <end position="43"/>
    </location>
</feature>
<feature type="transmembrane region" description="Helical" evidence="6">
    <location>
        <begin position="380"/>
        <end position="408"/>
    </location>
</feature>
<evidence type="ECO:0000256" key="1">
    <source>
        <dbReference type="ARBA" id="ARBA00004651"/>
    </source>
</evidence>
<dbReference type="PROSITE" id="PS51257">
    <property type="entry name" value="PROKAR_LIPOPROTEIN"/>
    <property type="match status" value="1"/>
</dbReference>
<feature type="domain" description="MacB-like periplasmic core" evidence="8">
    <location>
        <begin position="20"/>
        <end position="242"/>
    </location>
</feature>
<keyword evidence="3 6" id="KW-0812">Transmembrane</keyword>
<feature type="transmembrane region" description="Helical" evidence="6">
    <location>
        <begin position="429"/>
        <end position="449"/>
    </location>
</feature>
<dbReference type="Proteomes" id="UP000248198">
    <property type="component" value="Unassembled WGS sequence"/>
</dbReference>
<dbReference type="GO" id="GO:0022857">
    <property type="term" value="F:transmembrane transporter activity"/>
    <property type="evidence" value="ECO:0007669"/>
    <property type="project" value="TreeGrafter"/>
</dbReference>
<dbReference type="AlphaFoldDB" id="A0A318UEA9"/>
<comment type="subcellular location">
    <subcellularLocation>
        <location evidence="1">Cell membrane</location>
        <topology evidence="1">Multi-pass membrane protein</topology>
    </subcellularLocation>
</comment>
<gene>
    <name evidence="9" type="ORF">B0O44_103180</name>
</gene>
<feature type="transmembrane region" description="Helical" evidence="6">
    <location>
        <begin position="333"/>
        <end position="360"/>
    </location>
</feature>
<feature type="transmembrane region" description="Helical" evidence="6">
    <location>
        <begin position="676"/>
        <end position="698"/>
    </location>
</feature>
<dbReference type="PANTHER" id="PTHR30572:SF18">
    <property type="entry name" value="ABC-TYPE MACROLIDE FAMILY EXPORT SYSTEM PERMEASE COMPONENT 2"/>
    <property type="match status" value="1"/>
</dbReference>
<evidence type="ECO:0000256" key="6">
    <source>
        <dbReference type="SAM" id="Phobius"/>
    </source>
</evidence>
<dbReference type="PANTHER" id="PTHR30572">
    <property type="entry name" value="MEMBRANE COMPONENT OF TRANSPORTER-RELATED"/>
    <property type="match status" value="1"/>
</dbReference>